<dbReference type="GO" id="GO:0005737">
    <property type="term" value="C:cytoplasm"/>
    <property type="evidence" value="ECO:0007669"/>
    <property type="project" value="UniProtKB-UniRule"/>
</dbReference>
<keyword evidence="8" id="KW-0149">Chlorophyll biosynthesis</keyword>
<dbReference type="PANTHER" id="PTHR11557">
    <property type="entry name" value="PORPHOBILINOGEN DEAMINASE"/>
    <property type="match status" value="1"/>
</dbReference>
<dbReference type="HOGENOM" id="CLU_019704_1_2_5"/>
<evidence type="ECO:0000256" key="6">
    <source>
        <dbReference type="ARBA" id="ARBA00023244"/>
    </source>
</evidence>
<evidence type="ECO:0000256" key="2">
    <source>
        <dbReference type="ARBA" id="ARBA00004735"/>
    </source>
</evidence>
<organism evidence="11 12">
    <name type="scientific">Rhodospirillum rubrum (strain ATCC 11170 / ATH 1.1.1 / DSM 467 / LMG 4362 / NCIMB 8255 / S1)</name>
    <dbReference type="NCBI Taxonomy" id="269796"/>
    <lineage>
        <taxon>Bacteria</taxon>
        <taxon>Pseudomonadati</taxon>
        <taxon>Pseudomonadota</taxon>
        <taxon>Alphaproteobacteria</taxon>
        <taxon>Rhodospirillales</taxon>
        <taxon>Rhodospirillaceae</taxon>
        <taxon>Rhodospirillum</taxon>
    </lineage>
</organism>
<evidence type="ECO:0000256" key="1">
    <source>
        <dbReference type="ARBA" id="ARBA00002869"/>
    </source>
</evidence>
<evidence type="ECO:0000256" key="3">
    <source>
        <dbReference type="ARBA" id="ARBA00005638"/>
    </source>
</evidence>
<dbReference type="Gene3D" id="3.30.160.40">
    <property type="entry name" value="Porphobilinogen deaminase, C-terminal domain"/>
    <property type="match status" value="1"/>
</dbReference>
<feature type="domain" description="Porphobilinogen deaminase N-terminal" evidence="9">
    <location>
        <begin position="10"/>
        <end position="220"/>
    </location>
</feature>
<comment type="pathway">
    <text evidence="2 8">Porphyrin-containing compound metabolism; protoporphyrin-IX biosynthesis; coproporphyrinogen-III from 5-aminolevulinate: step 2/4.</text>
</comment>
<evidence type="ECO:0000313" key="12">
    <source>
        <dbReference type="Proteomes" id="UP000001929"/>
    </source>
</evidence>
<feature type="modified residue" description="S-(dipyrrolylmethanemethyl)cysteine" evidence="8">
    <location>
        <position position="250"/>
    </location>
</feature>
<comment type="miscellaneous">
    <text evidence="8">The porphobilinogen subunits are added to the dipyrromethane group.</text>
</comment>
<comment type="subunit">
    <text evidence="4 8">Monomer.</text>
</comment>
<comment type="function">
    <text evidence="1 8">Tetrapolymerization of the monopyrrole PBG into the hydroxymethylbilane pre-uroporphyrinogen in several discrete steps.</text>
</comment>
<dbReference type="Proteomes" id="UP000001929">
    <property type="component" value="Chromosome"/>
</dbReference>
<evidence type="ECO:0000256" key="7">
    <source>
        <dbReference type="ARBA" id="ARBA00048169"/>
    </source>
</evidence>
<dbReference type="EnsemblBacteria" id="ABC24362">
    <property type="protein sequence ID" value="ABC24362"/>
    <property type="gene ID" value="Rru_A3568"/>
</dbReference>
<dbReference type="PhylomeDB" id="Q2RND3"/>
<dbReference type="EC" id="2.5.1.61" evidence="8"/>
<dbReference type="GO" id="GO:0015995">
    <property type="term" value="P:chlorophyll biosynthetic process"/>
    <property type="evidence" value="ECO:0007669"/>
    <property type="project" value="UniProtKB-UniRule"/>
</dbReference>
<dbReference type="GO" id="GO:0004418">
    <property type="term" value="F:hydroxymethylbilane synthase activity"/>
    <property type="evidence" value="ECO:0007669"/>
    <property type="project" value="UniProtKB-UniRule"/>
</dbReference>
<name>Q2RND3_RHORT</name>
<dbReference type="UniPathway" id="UPA00668"/>
<dbReference type="HAMAP" id="MF_00260">
    <property type="entry name" value="Porphobil_deam"/>
    <property type="match status" value="1"/>
</dbReference>
<dbReference type="SUPFAM" id="SSF53850">
    <property type="entry name" value="Periplasmic binding protein-like II"/>
    <property type="match status" value="1"/>
</dbReference>
<dbReference type="Pfam" id="PF01379">
    <property type="entry name" value="Porphobil_deam"/>
    <property type="match status" value="1"/>
</dbReference>
<dbReference type="EMBL" id="CP000230">
    <property type="protein sequence ID" value="ABC24362.1"/>
    <property type="molecule type" value="Genomic_DNA"/>
</dbReference>
<dbReference type="SUPFAM" id="SSF54782">
    <property type="entry name" value="Porphobilinogen deaminase (hydroxymethylbilane synthase), C-terminal domain"/>
    <property type="match status" value="1"/>
</dbReference>
<dbReference type="FunFam" id="3.40.190.10:FF:000101">
    <property type="entry name" value="Porphobilinogen deaminase, chloroplastic"/>
    <property type="match status" value="1"/>
</dbReference>
<evidence type="ECO:0000313" key="11">
    <source>
        <dbReference type="EMBL" id="ABC24362.1"/>
    </source>
</evidence>
<dbReference type="AlphaFoldDB" id="Q2RND3"/>
<dbReference type="PIRSF" id="PIRSF001438">
    <property type="entry name" value="4pyrrol_synth_OHMeBilane_synth"/>
    <property type="match status" value="1"/>
</dbReference>
<comment type="pathway">
    <text evidence="8">Porphyrin-containing compound metabolism; chlorophyll biosynthesis.</text>
</comment>
<comment type="similarity">
    <text evidence="3 8">Belongs to the HMBS family.</text>
</comment>
<evidence type="ECO:0000256" key="4">
    <source>
        <dbReference type="ARBA" id="ARBA00011245"/>
    </source>
</evidence>
<evidence type="ECO:0000256" key="8">
    <source>
        <dbReference type="HAMAP-Rule" id="MF_00260"/>
    </source>
</evidence>
<comment type="catalytic activity">
    <reaction evidence="7 8">
        <text>4 porphobilinogen + H2O = hydroxymethylbilane + 4 NH4(+)</text>
        <dbReference type="Rhea" id="RHEA:13185"/>
        <dbReference type="ChEBI" id="CHEBI:15377"/>
        <dbReference type="ChEBI" id="CHEBI:28938"/>
        <dbReference type="ChEBI" id="CHEBI:57845"/>
        <dbReference type="ChEBI" id="CHEBI:58126"/>
        <dbReference type="EC" id="2.5.1.61"/>
    </reaction>
</comment>
<dbReference type="Gene3D" id="3.40.190.10">
    <property type="entry name" value="Periplasmic binding protein-like II"/>
    <property type="match status" value="2"/>
</dbReference>
<accession>Q2RND3</accession>
<comment type="cofactor">
    <cofactor evidence="8">
        <name>dipyrromethane</name>
        <dbReference type="ChEBI" id="CHEBI:60342"/>
    </cofactor>
    <text evidence="8">Binds 1 dipyrromethane group covalently.</text>
</comment>
<dbReference type="InterPro" id="IPR036803">
    <property type="entry name" value="Porphobilinogen_deaminase_C_sf"/>
</dbReference>
<gene>
    <name evidence="8" type="primary">hemC</name>
    <name evidence="11" type="ordered locus">Rru_A3568</name>
</gene>
<dbReference type="InterPro" id="IPR000860">
    <property type="entry name" value="HemC"/>
</dbReference>
<dbReference type="KEGG" id="rru:Rru_A3568"/>
<evidence type="ECO:0000259" key="10">
    <source>
        <dbReference type="Pfam" id="PF03900"/>
    </source>
</evidence>
<keyword evidence="6 8" id="KW-0627">Porphyrin biosynthesis</keyword>
<keyword evidence="12" id="KW-1185">Reference proteome</keyword>
<proteinExistence type="inferred from homology"/>
<dbReference type="UniPathway" id="UPA00251">
    <property type="reaction ID" value="UER00319"/>
</dbReference>
<dbReference type="InterPro" id="IPR022419">
    <property type="entry name" value="Porphobilin_deaminase_cofac_BS"/>
</dbReference>
<dbReference type="PANTHER" id="PTHR11557:SF0">
    <property type="entry name" value="PORPHOBILINOGEN DEAMINASE"/>
    <property type="match status" value="1"/>
</dbReference>
<dbReference type="PRINTS" id="PR00151">
    <property type="entry name" value="PORPHBDMNASE"/>
</dbReference>
<reference evidence="11 12" key="1">
    <citation type="journal article" date="2011" name="Stand. Genomic Sci.">
        <title>Complete genome sequence of Rhodospirillum rubrum type strain (S1).</title>
        <authorList>
            <person name="Munk A.C."/>
            <person name="Copeland A."/>
            <person name="Lucas S."/>
            <person name="Lapidus A."/>
            <person name="Del Rio T.G."/>
            <person name="Barry K."/>
            <person name="Detter J.C."/>
            <person name="Hammon N."/>
            <person name="Israni S."/>
            <person name="Pitluck S."/>
            <person name="Brettin T."/>
            <person name="Bruce D."/>
            <person name="Han C."/>
            <person name="Tapia R."/>
            <person name="Gilna P."/>
            <person name="Schmutz J."/>
            <person name="Larimer F."/>
            <person name="Land M."/>
            <person name="Kyrpides N.C."/>
            <person name="Mavromatis K."/>
            <person name="Richardson P."/>
            <person name="Rohde M."/>
            <person name="Goker M."/>
            <person name="Klenk H.P."/>
            <person name="Zhang Y."/>
            <person name="Roberts G.P."/>
            <person name="Reslewic S."/>
            <person name="Schwartz D.C."/>
        </authorList>
    </citation>
    <scope>NUCLEOTIDE SEQUENCE [LARGE SCALE GENOMIC DNA]</scope>
    <source>
        <strain evidence="12">ATCC 11170 / ATH 1.1.1 / DSM 467 / LMG 4362 / NCIMB 8255 / S1</strain>
    </source>
</reference>
<evidence type="ECO:0000256" key="5">
    <source>
        <dbReference type="ARBA" id="ARBA00022679"/>
    </source>
</evidence>
<dbReference type="PROSITE" id="PS00533">
    <property type="entry name" value="PORPHOBILINOGEN_DEAM"/>
    <property type="match status" value="1"/>
</dbReference>
<dbReference type="InterPro" id="IPR022418">
    <property type="entry name" value="Porphobilinogen_deaminase_C"/>
</dbReference>
<dbReference type="FunFam" id="3.40.190.10:FF:000004">
    <property type="entry name" value="Porphobilinogen deaminase"/>
    <property type="match status" value="1"/>
</dbReference>
<dbReference type="eggNOG" id="COG0181">
    <property type="taxonomic scope" value="Bacteria"/>
</dbReference>
<keyword evidence="5 8" id="KW-0808">Transferase</keyword>
<sequence length="321" mass="34155">MMTAIEKSKLRIGTRGSPLALAQTHQVRDLLIAANPDLGEPGAVTIEVIKTTGDAILDRPLSELGGKGLFTREIDDAMLAGTIDIAVHSMKDVPTYLPDGIVLPCMLEREDVRDAFLGRDHARLADLPEGSVVGTASLRRGAQILAMRPDIKVISFRGNVQTRLDKLARGEADATMLAIAGLNRLGMADKASSVLEIDEMLPAVAQGAVGVTCRAGDETAHRWLAPLNHRATQLCVEIERAFLTRLDGSCRTPIGGLARLKRVEDPSGTVFFRGMIIRTDGKVIHQTTREGLAADGIALGDDAGAELLAKAGPGFFQVGAL</sequence>
<protein>
    <recommendedName>
        <fullName evidence="8">Porphobilinogen deaminase</fullName>
        <shortName evidence="8">PBG</shortName>
        <ecNumber evidence="8">2.5.1.61</ecNumber>
    </recommendedName>
    <alternativeName>
        <fullName evidence="8">Hydroxymethylbilane synthase</fullName>
        <shortName evidence="8">HMBS</shortName>
    </alternativeName>
    <alternativeName>
        <fullName evidence="8">Pre-uroporphyrinogen synthase</fullName>
    </alternativeName>
</protein>
<dbReference type="Pfam" id="PF03900">
    <property type="entry name" value="Porphobil_deamC"/>
    <property type="match status" value="1"/>
</dbReference>
<dbReference type="RefSeq" id="WP_011391315.1">
    <property type="nucleotide sequence ID" value="NC_007643.1"/>
</dbReference>
<dbReference type="NCBIfam" id="TIGR00212">
    <property type="entry name" value="hemC"/>
    <property type="match status" value="1"/>
</dbReference>
<dbReference type="GO" id="GO:0006782">
    <property type="term" value="P:protoporphyrinogen IX biosynthetic process"/>
    <property type="evidence" value="ECO:0007669"/>
    <property type="project" value="UniProtKB-UniRule"/>
</dbReference>
<dbReference type="InterPro" id="IPR022417">
    <property type="entry name" value="Porphobilin_deaminase_N"/>
</dbReference>
<feature type="domain" description="Porphobilinogen deaminase C-terminal" evidence="10">
    <location>
        <begin position="234"/>
        <end position="308"/>
    </location>
</feature>
<dbReference type="PATRIC" id="fig|269796.9.peg.3689"/>
<evidence type="ECO:0000259" key="9">
    <source>
        <dbReference type="Pfam" id="PF01379"/>
    </source>
</evidence>
<dbReference type="STRING" id="269796.Rru_A3568"/>